<dbReference type="GO" id="GO:0002949">
    <property type="term" value="P:tRNA threonylcarbamoyladenosine modification"/>
    <property type="evidence" value="ECO:0007669"/>
    <property type="project" value="InterPro"/>
</dbReference>
<dbReference type="Pfam" id="PF00814">
    <property type="entry name" value="TsaD"/>
    <property type="match status" value="1"/>
</dbReference>
<dbReference type="EMBL" id="VSSQ01047910">
    <property type="protein sequence ID" value="MPN01937.1"/>
    <property type="molecule type" value="Genomic_DNA"/>
</dbReference>
<dbReference type="InterPro" id="IPR022496">
    <property type="entry name" value="T6A_TsaB"/>
</dbReference>
<dbReference type="SUPFAM" id="SSF53067">
    <property type="entry name" value="Actin-like ATPase domain"/>
    <property type="match status" value="2"/>
</dbReference>
<feature type="domain" description="Gcp-like" evidence="1">
    <location>
        <begin position="2"/>
        <end position="98"/>
    </location>
</feature>
<dbReference type="AlphaFoldDB" id="A0A645EJK1"/>
<evidence type="ECO:0000313" key="2">
    <source>
        <dbReference type="EMBL" id="MPN01937.1"/>
    </source>
</evidence>
<dbReference type="Gene3D" id="3.30.420.40">
    <property type="match status" value="1"/>
</dbReference>
<evidence type="ECO:0000259" key="1">
    <source>
        <dbReference type="Pfam" id="PF00814"/>
    </source>
</evidence>
<accession>A0A645EJK1</accession>
<dbReference type="NCBIfam" id="TIGR03725">
    <property type="entry name" value="T6A_YeaZ"/>
    <property type="match status" value="1"/>
</dbReference>
<reference evidence="2" key="1">
    <citation type="submission" date="2019-08" db="EMBL/GenBank/DDBJ databases">
        <authorList>
            <person name="Kucharzyk K."/>
            <person name="Murdoch R.W."/>
            <person name="Higgins S."/>
            <person name="Loffler F."/>
        </authorList>
    </citation>
    <scope>NUCLEOTIDE SEQUENCE</scope>
</reference>
<dbReference type="InterPro" id="IPR043129">
    <property type="entry name" value="ATPase_NBD"/>
</dbReference>
<proteinExistence type="predicted"/>
<organism evidence="2">
    <name type="scientific">bioreactor metagenome</name>
    <dbReference type="NCBI Taxonomy" id="1076179"/>
    <lineage>
        <taxon>unclassified sequences</taxon>
        <taxon>metagenomes</taxon>
        <taxon>ecological metagenomes</taxon>
    </lineage>
</organism>
<gene>
    <name evidence="2" type="ORF">SDC9_149150</name>
</gene>
<comment type="caution">
    <text evidence="2">The sequence shown here is derived from an EMBL/GenBank/DDBJ whole genome shotgun (WGS) entry which is preliminary data.</text>
</comment>
<sequence length="184" mass="19299">MQDVGLLGVGAGPGSFTGLRIGMALVKGLALPGNLPCVGVSSLEGLAAGIFVPQGSCIVAAEDARRGEVYAAAFVRGQEGLVRLCADTAGKPEALAPLLLEQKKTTFLVGDGAEVCYNNLKTFLPLQVVPPTWRLGRAAGVALCAFAAWQRGEAADAAQLQPAYHRLSQAQRQRQEKLKESENQ</sequence>
<name>A0A645EJK1_9ZZZZ</name>
<protein>
    <recommendedName>
        <fullName evidence="1">Gcp-like domain-containing protein</fullName>
    </recommendedName>
</protein>
<dbReference type="InterPro" id="IPR000905">
    <property type="entry name" value="Gcp-like_dom"/>
</dbReference>